<dbReference type="SUPFAM" id="SSF50022">
    <property type="entry name" value="ISP domain"/>
    <property type="match status" value="1"/>
</dbReference>
<dbReference type="EMBL" id="CP028902">
    <property type="protein sequence ID" value="AWB06609.1"/>
    <property type="molecule type" value="Genomic_DNA"/>
</dbReference>
<keyword evidence="2" id="KW-0479">Metal-binding</keyword>
<dbReference type="RefSeq" id="WP_108546919.1">
    <property type="nucleotide sequence ID" value="NZ_CP028902.1"/>
</dbReference>
<dbReference type="OrthoDB" id="9800167at2"/>
<dbReference type="InterPro" id="IPR017941">
    <property type="entry name" value="Rieske_2Fe-2S"/>
</dbReference>
<dbReference type="PROSITE" id="PS51296">
    <property type="entry name" value="RIESKE"/>
    <property type="match status" value="1"/>
</dbReference>
<evidence type="ECO:0000256" key="4">
    <source>
        <dbReference type="ARBA" id="ARBA00023014"/>
    </source>
</evidence>
<evidence type="ECO:0000259" key="7">
    <source>
        <dbReference type="PROSITE" id="PS51296"/>
    </source>
</evidence>
<dbReference type="PANTHER" id="PTHR21496:SF0">
    <property type="entry name" value="RIESKE DOMAIN-CONTAINING PROTEIN"/>
    <property type="match status" value="1"/>
</dbReference>
<proteinExistence type="inferred from homology"/>
<dbReference type="PANTHER" id="PTHR21496">
    <property type="entry name" value="FERREDOXIN-RELATED"/>
    <property type="match status" value="1"/>
</dbReference>
<dbReference type="Pfam" id="PF00355">
    <property type="entry name" value="Rieske"/>
    <property type="match status" value="1"/>
</dbReference>
<dbReference type="GO" id="GO:0051537">
    <property type="term" value="F:2 iron, 2 sulfur cluster binding"/>
    <property type="evidence" value="ECO:0007669"/>
    <property type="project" value="UniProtKB-KW"/>
</dbReference>
<reference evidence="8 9" key="1">
    <citation type="submission" date="2018-04" db="EMBL/GenBank/DDBJ databases">
        <title>Complete genome sequence of the nitrogen-fixing bacterium Azospirillum humicireducens type strain SgZ-5.</title>
        <authorList>
            <person name="Yu Z."/>
        </authorList>
    </citation>
    <scope>NUCLEOTIDE SEQUENCE [LARGE SCALE GENOMIC DNA]</scope>
    <source>
        <strain evidence="8 9">SgZ-5</strain>
        <plasmid evidence="8 9">pYZ1</plasmid>
    </source>
</reference>
<keyword evidence="3" id="KW-0408">Iron</keyword>
<keyword evidence="4" id="KW-0411">Iron-sulfur</keyword>
<evidence type="ECO:0000256" key="6">
    <source>
        <dbReference type="ARBA" id="ARBA00038001"/>
    </source>
</evidence>
<evidence type="ECO:0000256" key="1">
    <source>
        <dbReference type="ARBA" id="ARBA00022714"/>
    </source>
</evidence>
<keyword evidence="1" id="KW-0001">2Fe-2S</keyword>
<evidence type="ECO:0000313" key="9">
    <source>
        <dbReference type="Proteomes" id="UP000077405"/>
    </source>
</evidence>
<dbReference type="AlphaFoldDB" id="A0A2R4VQ97"/>
<feature type="domain" description="Rieske" evidence="7">
    <location>
        <begin position="4"/>
        <end position="100"/>
    </location>
</feature>
<geneLocation type="plasmid" evidence="8 9">
    <name>pYZ1</name>
</geneLocation>
<organism evidence="8 9">
    <name type="scientific">Azospirillum humicireducens</name>
    <dbReference type="NCBI Taxonomy" id="1226968"/>
    <lineage>
        <taxon>Bacteria</taxon>
        <taxon>Pseudomonadati</taxon>
        <taxon>Pseudomonadota</taxon>
        <taxon>Alphaproteobacteria</taxon>
        <taxon>Rhodospirillales</taxon>
        <taxon>Azospirillaceae</taxon>
        <taxon>Azospirillum</taxon>
    </lineage>
</organism>
<keyword evidence="9" id="KW-1185">Reference proteome</keyword>
<accession>A0A2R4VQ97</accession>
<dbReference type="KEGG" id="ahu:A6A40_16150"/>
<comment type="similarity">
    <text evidence="6">Belongs to the bacterial ring-hydroxylating dioxygenase ferredoxin component family.</text>
</comment>
<evidence type="ECO:0000256" key="5">
    <source>
        <dbReference type="ARBA" id="ARBA00034078"/>
    </source>
</evidence>
<dbReference type="Proteomes" id="UP000077405">
    <property type="component" value="Plasmid pYZ1"/>
</dbReference>
<dbReference type="CDD" id="cd03528">
    <property type="entry name" value="Rieske_RO_ferredoxin"/>
    <property type="match status" value="1"/>
</dbReference>
<keyword evidence="8" id="KW-0614">Plasmid</keyword>
<dbReference type="InterPro" id="IPR036922">
    <property type="entry name" value="Rieske_2Fe-2S_sf"/>
</dbReference>
<dbReference type="GO" id="GO:0046872">
    <property type="term" value="F:metal ion binding"/>
    <property type="evidence" value="ECO:0007669"/>
    <property type="project" value="UniProtKB-KW"/>
</dbReference>
<name>A0A2R4VQ97_9PROT</name>
<dbReference type="NCBIfam" id="NF041683">
    <property type="entry name" value="ant_diox_AndAb"/>
    <property type="match status" value="1"/>
</dbReference>
<evidence type="ECO:0000256" key="2">
    <source>
        <dbReference type="ARBA" id="ARBA00022723"/>
    </source>
</evidence>
<comment type="cofactor">
    <cofactor evidence="5">
        <name>[2Fe-2S] cluster</name>
        <dbReference type="ChEBI" id="CHEBI:190135"/>
    </cofactor>
</comment>
<evidence type="ECO:0000313" key="8">
    <source>
        <dbReference type="EMBL" id="AWB06609.1"/>
    </source>
</evidence>
<evidence type="ECO:0000256" key="3">
    <source>
        <dbReference type="ARBA" id="ARBA00023004"/>
    </source>
</evidence>
<gene>
    <name evidence="8" type="ORF">A6A40_16150</name>
</gene>
<dbReference type="Gene3D" id="2.102.10.10">
    <property type="entry name" value="Rieske [2Fe-2S] iron-sulphur domain"/>
    <property type="match status" value="1"/>
</dbReference>
<protein>
    <submittedName>
        <fullName evidence="8">Rieske (2Fe-2S) protein</fullName>
    </submittedName>
</protein>
<sequence length="104" mass="11017">MTEWHDAAATDALGDDEVMALSIAGVPVALFRQEGAFFALHDLCSHGAARLSDGFVENGCVECPLHQGLIDIRSGAPCSAPITEPVRSYPVRVVGGRVEIALDR</sequence>